<organism evidence="1 3">
    <name type="scientific">Candidatus Iainarchaeum sp</name>
    <dbReference type="NCBI Taxonomy" id="3101447"/>
    <lineage>
        <taxon>Archaea</taxon>
        <taxon>Candidatus Iainarchaeota</taxon>
        <taxon>Candidatus Iainarchaeia</taxon>
        <taxon>Candidatus Iainarchaeales</taxon>
        <taxon>Candidatus Iainarchaeaceae</taxon>
        <taxon>Candidatus Iainarchaeum</taxon>
    </lineage>
</organism>
<comment type="caution">
    <text evidence="1">The sequence shown here is derived from an EMBL/GenBank/DDBJ whole genome shotgun (WGS) entry which is preliminary data.</text>
</comment>
<gene>
    <name evidence="1" type="ORF">HA237_02540</name>
    <name evidence="2" type="ORF">J4224_03130</name>
</gene>
<dbReference type="Proteomes" id="UP000683213">
    <property type="component" value="Unassembled WGS sequence"/>
</dbReference>
<evidence type="ECO:0000313" key="2">
    <source>
        <dbReference type="EMBL" id="MBS3059393.1"/>
    </source>
</evidence>
<proteinExistence type="predicted"/>
<reference evidence="1" key="1">
    <citation type="journal article" date="2020" name="bioRxiv">
        <title>A rank-normalized archaeal taxonomy based on genome phylogeny resolves widespread incomplete and uneven classifications.</title>
        <authorList>
            <person name="Rinke C."/>
            <person name="Chuvochina M."/>
            <person name="Mussig A.J."/>
            <person name="Chaumeil P.-A."/>
            <person name="Waite D.W."/>
            <person name="Whitman W.B."/>
            <person name="Parks D.H."/>
            <person name="Hugenholtz P."/>
        </authorList>
    </citation>
    <scope>NUCLEOTIDE SEQUENCE</scope>
    <source>
        <strain evidence="1">UBA10011</strain>
    </source>
</reference>
<dbReference type="Proteomes" id="UP000577419">
    <property type="component" value="Unassembled WGS sequence"/>
</dbReference>
<sequence>MKPTGEYAIEAMKETDWKPNSRALPKRIAIEIKTAWRKLLKNTIFITAQR</sequence>
<reference evidence="2" key="3">
    <citation type="submission" date="2021-05" db="EMBL/GenBank/DDBJ databases">
        <title>Protein family content uncovers lineage relationships and bacterial pathway maintenance mechanisms in DPANN archaea.</title>
        <authorList>
            <person name="Castelle C.J."/>
            <person name="Meheust R."/>
            <person name="Jaffe A.L."/>
            <person name="Seitz K."/>
            <person name="Gong X."/>
            <person name="Baker B.J."/>
            <person name="Banfield J.F."/>
        </authorList>
    </citation>
    <scope>NUCLEOTIDE SEQUENCE</scope>
    <source>
        <strain evidence="2">RIFCSPHIGHO2_01_FULL_GW2011_AR10_43_9</strain>
    </source>
</reference>
<dbReference type="EMBL" id="JAGVWF010000041">
    <property type="protein sequence ID" value="MBS3059393.1"/>
    <property type="molecule type" value="Genomic_DNA"/>
</dbReference>
<accession>A0A7J4IZ32</accession>
<dbReference type="EMBL" id="DUFG01000013">
    <property type="protein sequence ID" value="HIH08226.1"/>
    <property type="molecule type" value="Genomic_DNA"/>
</dbReference>
<reference evidence="2" key="2">
    <citation type="submission" date="2021-03" db="EMBL/GenBank/DDBJ databases">
        <authorList>
            <person name="Jaffe A."/>
        </authorList>
    </citation>
    <scope>NUCLEOTIDE SEQUENCE</scope>
    <source>
        <strain evidence="2">RIFCSPHIGHO2_01_FULL_GW2011_AR10_43_9</strain>
    </source>
</reference>
<evidence type="ECO:0000313" key="1">
    <source>
        <dbReference type="EMBL" id="HIH08226.1"/>
    </source>
</evidence>
<dbReference type="AlphaFoldDB" id="A0A7J4IZ32"/>
<protein>
    <submittedName>
        <fullName evidence="1">Uncharacterized protein</fullName>
    </submittedName>
</protein>
<evidence type="ECO:0000313" key="3">
    <source>
        <dbReference type="Proteomes" id="UP000577419"/>
    </source>
</evidence>
<name>A0A7J4IZ32_9ARCH</name>